<keyword evidence="1 3" id="KW-0812">Transmembrane</keyword>
<keyword evidence="1" id="KW-0472">Membrane</keyword>
<evidence type="ECO:0000259" key="2">
    <source>
        <dbReference type="Pfam" id="PF14940"/>
    </source>
</evidence>
<feature type="domain" description="TMEM248/TMEM219" evidence="2">
    <location>
        <begin position="10"/>
        <end position="84"/>
    </location>
</feature>
<accession>A0AAE1GTK1</accession>
<proteinExistence type="predicted"/>
<evidence type="ECO:0000256" key="1">
    <source>
        <dbReference type="SAM" id="Phobius"/>
    </source>
</evidence>
<protein>
    <submittedName>
        <fullName evidence="3">Transmembrane protein 248</fullName>
    </submittedName>
</protein>
<evidence type="ECO:0000313" key="4">
    <source>
        <dbReference type="Proteomes" id="UP001219518"/>
    </source>
</evidence>
<dbReference type="InterPro" id="IPR039587">
    <property type="entry name" value="TMEM248/TMEM219_dom"/>
</dbReference>
<reference evidence="3" key="1">
    <citation type="submission" date="2021-07" db="EMBL/GenBank/DDBJ databases">
        <authorList>
            <person name="Catto M.A."/>
            <person name="Jacobson A."/>
            <person name="Kennedy G."/>
            <person name="Labadie P."/>
            <person name="Hunt B.G."/>
            <person name="Srinivasan R."/>
        </authorList>
    </citation>
    <scope>NUCLEOTIDE SEQUENCE</scope>
    <source>
        <strain evidence="3">PL_HMW_Pooled</strain>
        <tissue evidence="3">Head</tissue>
    </source>
</reference>
<organism evidence="3 4">
    <name type="scientific">Frankliniella fusca</name>
    <dbReference type="NCBI Taxonomy" id="407009"/>
    <lineage>
        <taxon>Eukaryota</taxon>
        <taxon>Metazoa</taxon>
        <taxon>Ecdysozoa</taxon>
        <taxon>Arthropoda</taxon>
        <taxon>Hexapoda</taxon>
        <taxon>Insecta</taxon>
        <taxon>Pterygota</taxon>
        <taxon>Neoptera</taxon>
        <taxon>Paraneoptera</taxon>
        <taxon>Thysanoptera</taxon>
        <taxon>Terebrantia</taxon>
        <taxon>Thripoidea</taxon>
        <taxon>Thripidae</taxon>
        <taxon>Frankliniella</taxon>
    </lineage>
</organism>
<keyword evidence="1" id="KW-1133">Transmembrane helix</keyword>
<dbReference type="EMBL" id="JAHWGI010000069">
    <property type="protein sequence ID" value="KAK3908678.1"/>
    <property type="molecule type" value="Genomic_DNA"/>
</dbReference>
<comment type="caution">
    <text evidence="3">The sequence shown here is derived from an EMBL/GenBank/DDBJ whole genome shotgun (WGS) entry which is preliminary data.</text>
</comment>
<reference evidence="3" key="2">
    <citation type="journal article" date="2023" name="BMC Genomics">
        <title>Pest status, molecular evolution, and epigenetic factors derived from the genome assembly of Frankliniella fusca, a thysanopteran phytovirus vector.</title>
        <authorList>
            <person name="Catto M.A."/>
            <person name="Labadie P.E."/>
            <person name="Jacobson A.L."/>
            <person name="Kennedy G.G."/>
            <person name="Srinivasan R."/>
            <person name="Hunt B.G."/>
        </authorList>
    </citation>
    <scope>NUCLEOTIDE SEQUENCE</scope>
    <source>
        <strain evidence="3">PL_HMW_Pooled</strain>
    </source>
</reference>
<sequence length="200" mass="22130">MKASLVGSVQAYTCARPPAVIFILGVIGITLALLIVAFNIKNIEVAYDLRLKEDWKNLMDLLNKQRLCSDFLEANQSYLNTPVEAARLSNSTFLPVKIKHLNVDQFQRLKMKRSPIVFAGNISVKGWKRTCDSDPIGNDSLTLTLVVPSESFDSLDEITSCAHFSGPPQLFFPSLMSDVPSYVTSAKCSNLNVSSFNCTF</sequence>
<dbReference type="AlphaFoldDB" id="A0AAE1GTK1"/>
<keyword evidence="4" id="KW-1185">Reference proteome</keyword>
<dbReference type="Proteomes" id="UP001219518">
    <property type="component" value="Unassembled WGS sequence"/>
</dbReference>
<name>A0AAE1GTK1_9NEOP</name>
<feature type="transmembrane region" description="Helical" evidence="1">
    <location>
        <begin position="20"/>
        <end position="40"/>
    </location>
</feature>
<evidence type="ECO:0000313" key="3">
    <source>
        <dbReference type="EMBL" id="KAK3908678.1"/>
    </source>
</evidence>
<gene>
    <name evidence="3" type="ORF">KUF71_019027</name>
</gene>
<dbReference type="Pfam" id="PF14940">
    <property type="entry name" value="TMEM219"/>
    <property type="match status" value="1"/>
</dbReference>